<evidence type="ECO:0000313" key="1">
    <source>
        <dbReference type="EMBL" id="TNN51785.1"/>
    </source>
</evidence>
<gene>
    <name evidence="1" type="ORF">EYF80_038013</name>
</gene>
<dbReference type="AlphaFoldDB" id="A0A4Z2GF32"/>
<protein>
    <submittedName>
        <fullName evidence="1">Uncharacterized protein</fullName>
    </submittedName>
</protein>
<dbReference type="EMBL" id="SRLO01000570">
    <property type="protein sequence ID" value="TNN51785.1"/>
    <property type="molecule type" value="Genomic_DNA"/>
</dbReference>
<sequence>MDRSSGEKPLSQSEETLMRDGVRVMLWTVMMDTSGLQLDLPDYIFGVFRKSLLRQSNESWHKSGVNPAHEMLLRRDFSHELTLKRSGVKLKR</sequence>
<keyword evidence="2" id="KW-1185">Reference proteome</keyword>
<dbReference type="Proteomes" id="UP000314294">
    <property type="component" value="Unassembled WGS sequence"/>
</dbReference>
<comment type="caution">
    <text evidence="1">The sequence shown here is derived from an EMBL/GenBank/DDBJ whole genome shotgun (WGS) entry which is preliminary data.</text>
</comment>
<reference evidence="1 2" key="1">
    <citation type="submission" date="2019-03" db="EMBL/GenBank/DDBJ databases">
        <title>First draft genome of Liparis tanakae, snailfish: a comprehensive survey of snailfish specific genes.</title>
        <authorList>
            <person name="Kim W."/>
            <person name="Song I."/>
            <person name="Jeong J.-H."/>
            <person name="Kim D."/>
            <person name="Kim S."/>
            <person name="Ryu S."/>
            <person name="Song J.Y."/>
            <person name="Lee S.K."/>
        </authorList>
    </citation>
    <scope>NUCLEOTIDE SEQUENCE [LARGE SCALE GENOMIC DNA]</scope>
    <source>
        <tissue evidence="1">Muscle</tissue>
    </source>
</reference>
<organism evidence="1 2">
    <name type="scientific">Liparis tanakae</name>
    <name type="common">Tanaka's snailfish</name>
    <dbReference type="NCBI Taxonomy" id="230148"/>
    <lineage>
        <taxon>Eukaryota</taxon>
        <taxon>Metazoa</taxon>
        <taxon>Chordata</taxon>
        <taxon>Craniata</taxon>
        <taxon>Vertebrata</taxon>
        <taxon>Euteleostomi</taxon>
        <taxon>Actinopterygii</taxon>
        <taxon>Neopterygii</taxon>
        <taxon>Teleostei</taxon>
        <taxon>Neoteleostei</taxon>
        <taxon>Acanthomorphata</taxon>
        <taxon>Eupercaria</taxon>
        <taxon>Perciformes</taxon>
        <taxon>Cottioidei</taxon>
        <taxon>Cottales</taxon>
        <taxon>Liparidae</taxon>
        <taxon>Liparis</taxon>
    </lineage>
</organism>
<proteinExistence type="predicted"/>
<evidence type="ECO:0000313" key="2">
    <source>
        <dbReference type="Proteomes" id="UP000314294"/>
    </source>
</evidence>
<name>A0A4Z2GF32_9TELE</name>
<accession>A0A4Z2GF32</accession>